<dbReference type="RefSeq" id="WP_007784768.1">
    <property type="nucleotide sequence ID" value="NZ_BJOD01000058.1"/>
</dbReference>
<dbReference type="InterPro" id="IPR003848">
    <property type="entry name" value="DUF218"/>
</dbReference>
<evidence type="ECO:0000313" key="3">
    <source>
        <dbReference type="EMBL" id="GED28083.1"/>
    </source>
</evidence>
<dbReference type="PANTHER" id="PTHR30336:SF20">
    <property type="entry name" value="DUF218 DOMAIN-CONTAINING PROTEIN"/>
    <property type="match status" value="1"/>
</dbReference>
<keyword evidence="1" id="KW-0812">Transmembrane</keyword>
<dbReference type="Proteomes" id="UP000317180">
    <property type="component" value="Unassembled WGS sequence"/>
</dbReference>
<feature type="domain" description="DUF218" evidence="2">
    <location>
        <begin position="51"/>
        <end position="184"/>
    </location>
</feature>
<dbReference type="CDD" id="cd06259">
    <property type="entry name" value="YdcF-like"/>
    <property type="match status" value="1"/>
</dbReference>
<dbReference type="Pfam" id="PF02698">
    <property type="entry name" value="DUF218"/>
    <property type="match status" value="1"/>
</dbReference>
<dbReference type="GO" id="GO:0005886">
    <property type="term" value="C:plasma membrane"/>
    <property type="evidence" value="ECO:0007669"/>
    <property type="project" value="TreeGrafter"/>
</dbReference>
<reference evidence="4 5" key="1">
    <citation type="submission" date="2018-10" db="EMBL/GenBank/DDBJ databases">
        <title>Phylogenomics of Brevibacillus.</title>
        <authorList>
            <person name="Dunlap C."/>
        </authorList>
    </citation>
    <scope>NUCLEOTIDE SEQUENCE [LARGE SCALE GENOMIC DNA]</scope>
    <source>
        <strain evidence="4 5">NRRL NRS 1219</strain>
    </source>
</reference>
<proteinExistence type="predicted"/>
<dbReference type="Gene3D" id="3.40.50.620">
    <property type="entry name" value="HUPs"/>
    <property type="match status" value="1"/>
</dbReference>
<dbReference type="EMBL" id="BJOD01000058">
    <property type="protein sequence ID" value="GED28083.1"/>
    <property type="molecule type" value="Genomic_DNA"/>
</dbReference>
<evidence type="ECO:0000313" key="5">
    <source>
        <dbReference type="Proteomes" id="UP000276178"/>
    </source>
</evidence>
<dbReference type="Proteomes" id="UP000276178">
    <property type="component" value="Unassembled WGS sequence"/>
</dbReference>
<feature type="transmembrane region" description="Helical" evidence="1">
    <location>
        <begin position="16"/>
        <end position="35"/>
    </location>
</feature>
<accession>A0A3M8ALG4</accession>
<protein>
    <submittedName>
        <fullName evidence="4">YdcF family protein</fullName>
    </submittedName>
</protein>
<dbReference type="GeneID" id="82812918"/>
<organism evidence="4 5">
    <name type="scientific">Brevibacillus agri</name>
    <dbReference type="NCBI Taxonomy" id="51101"/>
    <lineage>
        <taxon>Bacteria</taxon>
        <taxon>Bacillati</taxon>
        <taxon>Bacillota</taxon>
        <taxon>Bacilli</taxon>
        <taxon>Bacillales</taxon>
        <taxon>Paenibacillaceae</taxon>
        <taxon>Brevibacillus</taxon>
    </lineage>
</organism>
<reference evidence="3 6" key="2">
    <citation type="submission" date="2019-06" db="EMBL/GenBank/DDBJ databases">
        <title>Whole genome shotgun sequence of Brevibacillus agri NBRC 15538.</title>
        <authorList>
            <person name="Hosoyama A."/>
            <person name="Uohara A."/>
            <person name="Ohji S."/>
            <person name="Ichikawa N."/>
        </authorList>
    </citation>
    <scope>NUCLEOTIDE SEQUENCE [LARGE SCALE GENOMIC DNA]</scope>
    <source>
        <strain evidence="3 6">NBRC 15538</strain>
    </source>
</reference>
<dbReference type="OrthoDB" id="9782395at2"/>
<dbReference type="InterPro" id="IPR014729">
    <property type="entry name" value="Rossmann-like_a/b/a_fold"/>
</dbReference>
<dbReference type="AlphaFoldDB" id="A0A3M8ALG4"/>
<keyword evidence="6" id="KW-1185">Reference proteome</keyword>
<evidence type="ECO:0000313" key="6">
    <source>
        <dbReference type="Proteomes" id="UP000317180"/>
    </source>
</evidence>
<name>A0A3M8ALG4_9BACL</name>
<dbReference type="PANTHER" id="PTHR30336">
    <property type="entry name" value="INNER MEMBRANE PROTEIN, PROBABLE PERMEASE"/>
    <property type="match status" value="1"/>
</dbReference>
<evidence type="ECO:0000256" key="1">
    <source>
        <dbReference type="SAM" id="Phobius"/>
    </source>
</evidence>
<keyword evidence="1" id="KW-0472">Membrane</keyword>
<keyword evidence="1" id="KW-1133">Transmembrane helix</keyword>
<gene>
    <name evidence="3" type="ORF">BAG01nite_41850</name>
    <name evidence="4" type="ORF">EB820_19330</name>
</gene>
<comment type="caution">
    <text evidence="4">The sequence shown here is derived from an EMBL/GenBank/DDBJ whole genome shotgun (WGS) entry which is preliminary data.</text>
</comment>
<sequence length="240" mass="26984">MKKLRKRIRDFFPRRALRALTVVVLLGGMWVGYHWQRIEETAEQAVPRHADVGIVLGAAVWGEGPSPGLRERLEQAVQLYRDGYVSALLVTGGLGEGKTKTEAEVSRDYLVAHGIPAEHILMENQSTSTYENLLYGQQAFDDYRMHHVLIISHDYHLARAMTMAESLGWNASPVAVHSHVLFGPYHRGREVLAISYWEASRLFALAARSMVLAADFVNVHEVTNPLHDPRRLCLLNPVAI</sequence>
<evidence type="ECO:0000259" key="2">
    <source>
        <dbReference type="Pfam" id="PF02698"/>
    </source>
</evidence>
<evidence type="ECO:0000313" key="4">
    <source>
        <dbReference type="EMBL" id="RNB52031.1"/>
    </source>
</evidence>
<dbReference type="EMBL" id="RHHN01000058">
    <property type="protein sequence ID" value="RNB52031.1"/>
    <property type="molecule type" value="Genomic_DNA"/>
</dbReference>
<dbReference type="InterPro" id="IPR051599">
    <property type="entry name" value="Cell_Envelope_Assoc"/>
</dbReference>